<comment type="caution">
    <text evidence="2">The sequence shown here is derived from an EMBL/GenBank/DDBJ whole genome shotgun (WGS) entry which is preliminary data.</text>
</comment>
<evidence type="ECO:0000256" key="1">
    <source>
        <dbReference type="SAM" id="MobiDB-lite"/>
    </source>
</evidence>
<keyword evidence="3" id="KW-1185">Reference proteome</keyword>
<dbReference type="Proteomes" id="UP001281761">
    <property type="component" value="Unassembled WGS sequence"/>
</dbReference>
<reference evidence="2 3" key="1">
    <citation type="journal article" date="2022" name="bioRxiv">
        <title>Genomics of Preaxostyla Flagellates Illuminates Evolutionary Transitions and the Path Towards Mitochondrial Loss.</title>
        <authorList>
            <person name="Novak L.V.F."/>
            <person name="Treitli S.C."/>
            <person name="Pyrih J."/>
            <person name="Halakuc P."/>
            <person name="Pipaliya S.V."/>
            <person name="Vacek V."/>
            <person name="Brzon O."/>
            <person name="Soukal P."/>
            <person name="Eme L."/>
            <person name="Dacks J.B."/>
            <person name="Karnkowska A."/>
            <person name="Elias M."/>
            <person name="Hampl V."/>
        </authorList>
    </citation>
    <scope>NUCLEOTIDE SEQUENCE [LARGE SCALE GENOMIC DNA]</scope>
    <source>
        <strain evidence="2">NAU3</strain>
        <tissue evidence="2">Gut</tissue>
    </source>
</reference>
<protein>
    <submittedName>
        <fullName evidence="2">Uncharacterized protein</fullName>
    </submittedName>
</protein>
<dbReference type="EMBL" id="JARBJD010000283">
    <property type="protein sequence ID" value="KAK2944820.1"/>
    <property type="molecule type" value="Genomic_DNA"/>
</dbReference>
<organism evidence="2 3">
    <name type="scientific">Blattamonas nauphoetae</name>
    <dbReference type="NCBI Taxonomy" id="2049346"/>
    <lineage>
        <taxon>Eukaryota</taxon>
        <taxon>Metamonada</taxon>
        <taxon>Preaxostyla</taxon>
        <taxon>Oxymonadida</taxon>
        <taxon>Blattamonas</taxon>
    </lineage>
</organism>
<evidence type="ECO:0000313" key="2">
    <source>
        <dbReference type="EMBL" id="KAK2944820.1"/>
    </source>
</evidence>
<accession>A0ABQ9WZC5</accession>
<feature type="region of interest" description="Disordered" evidence="1">
    <location>
        <begin position="55"/>
        <end position="80"/>
    </location>
</feature>
<feature type="compositionally biased region" description="Polar residues" evidence="1">
    <location>
        <begin position="55"/>
        <end position="66"/>
    </location>
</feature>
<evidence type="ECO:0000313" key="3">
    <source>
        <dbReference type="Proteomes" id="UP001281761"/>
    </source>
</evidence>
<proteinExistence type="predicted"/>
<sequence>MVSATWIHHGISNADLHLETYSSRLRIDINSPSPALHQRDSNGTIQKMRSTINIEPSSVNPTNALQQRADIIPFPDRHSL</sequence>
<name>A0ABQ9WZC5_9EUKA</name>
<gene>
    <name evidence="2" type="ORF">BLNAU_20252</name>
</gene>